<name>A0AAV2MHW3_KNICA</name>
<evidence type="ECO:0000313" key="2">
    <source>
        <dbReference type="Proteomes" id="UP001497482"/>
    </source>
</evidence>
<accession>A0AAV2MHW3</accession>
<reference evidence="1 2" key="1">
    <citation type="submission" date="2024-04" db="EMBL/GenBank/DDBJ databases">
        <authorList>
            <person name="Waldvogel A.-M."/>
            <person name="Schoenle A."/>
        </authorList>
    </citation>
    <scope>NUCLEOTIDE SEQUENCE [LARGE SCALE GENOMIC DNA]</scope>
</reference>
<gene>
    <name evidence="1" type="ORF">KC01_LOCUS39285</name>
</gene>
<proteinExistence type="predicted"/>
<evidence type="ECO:0008006" key="3">
    <source>
        <dbReference type="Google" id="ProtNLM"/>
    </source>
</evidence>
<keyword evidence="2" id="KW-1185">Reference proteome</keyword>
<protein>
    <recommendedName>
        <fullName evidence="3">Protocadherin-9</fullName>
    </recommendedName>
</protein>
<dbReference type="EMBL" id="OZ035830">
    <property type="protein sequence ID" value="CAL1613017.1"/>
    <property type="molecule type" value="Genomic_DNA"/>
</dbReference>
<dbReference type="AlphaFoldDB" id="A0AAV2MHW3"/>
<sequence length="196" mass="21731">MMAIERPSVLQLPTWNEHAMFPYGLEDRGAAHGSILSEKRDPLPRNELLIEPLHPHALRPGLYVRGLQRPPAQGTATRSQTIQTNGSILTETKPPRSEHSYLWNGHRRVNSEQGDSDHDAMHRGPASGTDLFSNCTEECKALGHSDRCWMPAFVPAERQGSDYRSNLHVPGMDAPADAERGTTFASSFRVDIPDTA</sequence>
<evidence type="ECO:0000313" key="1">
    <source>
        <dbReference type="EMBL" id="CAL1613017.1"/>
    </source>
</evidence>
<organism evidence="1 2">
    <name type="scientific">Knipowitschia caucasica</name>
    <name type="common">Caucasian dwarf goby</name>
    <name type="synonym">Pomatoschistus caucasicus</name>
    <dbReference type="NCBI Taxonomy" id="637954"/>
    <lineage>
        <taxon>Eukaryota</taxon>
        <taxon>Metazoa</taxon>
        <taxon>Chordata</taxon>
        <taxon>Craniata</taxon>
        <taxon>Vertebrata</taxon>
        <taxon>Euteleostomi</taxon>
        <taxon>Actinopterygii</taxon>
        <taxon>Neopterygii</taxon>
        <taxon>Teleostei</taxon>
        <taxon>Neoteleostei</taxon>
        <taxon>Acanthomorphata</taxon>
        <taxon>Gobiaria</taxon>
        <taxon>Gobiiformes</taxon>
        <taxon>Gobioidei</taxon>
        <taxon>Gobiidae</taxon>
        <taxon>Gobiinae</taxon>
        <taxon>Knipowitschia</taxon>
    </lineage>
</organism>
<dbReference type="Proteomes" id="UP001497482">
    <property type="component" value="Chromosome 8"/>
</dbReference>